<dbReference type="PRINTS" id="PR00067">
    <property type="entry name" value="CATALASE"/>
</dbReference>
<evidence type="ECO:0000256" key="2">
    <source>
        <dbReference type="ARBA" id="ARBA00022559"/>
    </source>
</evidence>
<dbReference type="EC" id="1.11.1.6" evidence="11"/>
<evidence type="ECO:0000313" key="15">
    <source>
        <dbReference type="RefSeq" id="XP_022110063.1"/>
    </source>
</evidence>
<evidence type="ECO:0000256" key="10">
    <source>
        <dbReference type="PIRSR" id="PIRSR038928-2"/>
    </source>
</evidence>
<dbReference type="KEGG" id="aplc:110989757"/>
<evidence type="ECO:0000256" key="4">
    <source>
        <dbReference type="ARBA" id="ARBA00022723"/>
    </source>
</evidence>
<dbReference type="PIRSF" id="PIRSF038928">
    <property type="entry name" value="Catalase_clade1-3"/>
    <property type="match status" value="1"/>
</dbReference>
<dbReference type="Pfam" id="PF00199">
    <property type="entry name" value="Catalase"/>
    <property type="match status" value="1"/>
</dbReference>
<dbReference type="GO" id="GO:0005777">
    <property type="term" value="C:peroxisome"/>
    <property type="evidence" value="ECO:0007669"/>
    <property type="project" value="TreeGrafter"/>
</dbReference>
<evidence type="ECO:0000256" key="1">
    <source>
        <dbReference type="ARBA" id="ARBA00005329"/>
    </source>
</evidence>
<dbReference type="Proteomes" id="UP000694845">
    <property type="component" value="Unplaced"/>
</dbReference>
<dbReference type="FunFam" id="2.40.180.10:FF:000001">
    <property type="entry name" value="Catalase"/>
    <property type="match status" value="1"/>
</dbReference>
<evidence type="ECO:0000256" key="11">
    <source>
        <dbReference type="RuleBase" id="RU000498"/>
    </source>
</evidence>
<sequence>MASRDKATNQMEEYKKTLDKMDRLTTSTGMPIDNKQATLTAGPRGPVLMQDFAFSDEMSHFGRERIPERVVHAKGAGAFGYFEVTHDISEYTKACVFESIGKKTPVAVRFSTVGGESGSADTARDPRGFAVKFYTEDGNWDLVGNNTPIFFIRDPIFFPSFIHTQKRNPVTHLKDPDMFWDFITLRPESTHQVSFLFSDRGTPDGYRHMNGYGSHTFKLVNKDGKGVYCKFHLKTDQGIRNLNAAQAEALASGDPDYAIRDLYNAISKEDFPSWTVKIQVMTFEQAEQHKDNPFDLTKVWPQAEYPLIPVGKMVLNLNPRNYFAEVEQIAFAPAHMIPGIEPSPDKMLQGRLFSYPDTHRHRLGTNYLQIPVNCPYKAKTRNYQRDGPQCVTDNQNGAPNYYPNSFNGPTDDLKYAQQTFSISGDVARYNTKDDDNFTQPGIFWSKVLTPKDQDALVSNMAGHLKNAQEFIQKRAVDNWSQCSAEWGKRLQAALDEHKAVAAKAAVAKM</sequence>
<dbReference type="PROSITE" id="PS51402">
    <property type="entry name" value="CATALASE_3"/>
    <property type="match status" value="1"/>
</dbReference>
<comment type="cofactor">
    <cofactor evidence="10">
        <name>heme</name>
        <dbReference type="ChEBI" id="CHEBI:30413"/>
    </cofactor>
</comment>
<dbReference type="InterPro" id="IPR011614">
    <property type="entry name" value="Catalase_core"/>
</dbReference>
<dbReference type="GO" id="GO:0042542">
    <property type="term" value="P:response to hydrogen peroxide"/>
    <property type="evidence" value="ECO:0007669"/>
    <property type="project" value="TreeGrafter"/>
</dbReference>
<evidence type="ECO:0000256" key="8">
    <source>
        <dbReference type="ARBA" id="ARBA00049254"/>
    </source>
</evidence>
<dbReference type="GeneID" id="110989757"/>
<dbReference type="SUPFAM" id="SSF56634">
    <property type="entry name" value="Heme-dependent catalase-like"/>
    <property type="match status" value="1"/>
</dbReference>
<comment type="function">
    <text evidence="12">Catalyzes the degradation of hydrogen peroxide (H(2)O(2)) generated by peroxisomal oxidases to water and oxygen, thereby protecting cells from the toxic effects of hydrogen peroxide.</text>
</comment>
<evidence type="ECO:0000256" key="3">
    <source>
        <dbReference type="ARBA" id="ARBA00022617"/>
    </source>
</evidence>
<protein>
    <recommendedName>
        <fullName evidence="11">Catalase</fullName>
        <ecNumber evidence="11">1.11.1.6</ecNumber>
    </recommendedName>
</protein>
<keyword evidence="4 10" id="KW-0479">Metal-binding</keyword>
<keyword evidence="7 11" id="KW-0376">Hydrogen peroxide</keyword>
<dbReference type="InterPro" id="IPR024711">
    <property type="entry name" value="Catalase_clade1/3"/>
</dbReference>
<dbReference type="PROSITE" id="PS00438">
    <property type="entry name" value="CATALASE_2"/>
    <property type="match status" value="1"/>
</dbReference>
<dbReference type="PANTHER" id="PTHR11465">
    <property type="entry name" value="CATALASE"/>
    <property type="match status" value="1"/>
</dbReference>
<keyword evidence="6 10" id="KW-0408">Iron</keyword>
<accession>A0A8B7ZWY8</accession>
<dbReference type="InterPro" id="IPR018028">
    <property type="entry name" value="Catalase"/>
</dbReference>
<dbReference type="PANTHER" id="PTHR11465:SF9">
    <property type="entry name" value="CATALASE"/>
    <property type="match status" value="1"/>
</dbReference>
<reference evidence="15" key="1">
    <citation type="submission" date="2025-08" db="UniProtKB">
        <authorList>
            <consortium name="RefSeq"/>
        </authorList>
    </citation>
    <scope>IDENTIFICATION</scope>
</reference>
<comment type="catalytic activity">
    <reaction evidence="8 11">
        <text>2 H2O2 = O2 + 2 H2O</text>
        <dbReference type="Rhea" id="RHEA:20309"/>
        <dbReference type="ChEBI" id="CHEBI:15377"/>
        <dbReference type="ChEBI" id="CHEBI:15379"/>
        <dbReference type="ChEBI" id="CHEBI:16240"/>
        <dbReference type="EC" id="1.11.1.6"/>
    </reaction>
</comment>
<feature type="active site" evidence="9">
    <location>
        <position position="72"/>
    </location>
</feature>
<dbReference type="Gene3D" id="2.40.180.10">
    <property type="entry name" value="Catalase core domain"/>
    <property type="match status" value="1"/>
</dbReference>
<gene>
    <name evidence="15" type="primary">LOC110989757</name>
</gene>
<organism evidence="14 15">
    <name type="scientific">Acanthaster planci</name>
    <name type="common">Crown-of-thorns starfish</name>
    <dbReference type="NCBI Taxonomy" id="133434"/>
    <lineage>
        <taxon>Eukaryota</taxon>
        <taxon>Metazoa</taxon>
        <taxon>Echinodermata</taxon>
        <taxon>Eleutherozoa</taxon>
        <taxon>Asterozoa</taxon>
        <taxon>Asteroidea</taxon>
        <taxon>Valvatacea</taxon>
        <taxon>Valvatida</taxon>
        <taxon>Acanthasteridae</taxon>
        <taxon>Acanthaster</taxon>
    </lineage>
</organism>
<dbReference type="GO" id="GO:0042744">
    <property type="term" value="P:hydrogen peroxide catabolic process"/>
    <property type="evidence" value="ECO:0007669"/>
    <property type="project" value="UniProtKB-KW"/>
</dbReference>
<evidence type="ECO:0000259" key="13">
    <source>
        <dbReference type="SMART" id="SM01060"/>
    </source>
</evidence>
<evidence type="ECO:0000256" key="9">
    <source>
        <dbReference type="PIRSR" id="PIRSR038928-1"/>
    </source>
</evidence>
<keyword evidence="14" id="KW-1185">Reference proteome</keyword>
<dbReference type="InterPro" id="IPR002226">
    <property type="entry name" value="Catalase_haem_BS"/>
</dbReference>
<dbReference type="GO" id="GO:0046872">
    <property type="term" value="F:metal ion binding"/>
    <property type="evidence" value="ECO:0007669"/>
    <property type="project" value="UniProtKB-KW"/>
</dbReference>
<keyword evidence="3 10" id="KW-0349">Heme</keyword>
<evidence type="ECO:0000256" key="7">
    <source>
        <dbReference type="ARBA" id="ARBA00023324"/>
    </source>
</evidence>
<dbReference type="OrthoDB" id="6880011at2759"/>
<feature type="domain" description="Catalase core" evidence="13">
    <location>
        <begin position="25"/>
        <end position="410"/>
    </location>
</feature>
<feature type="active site" evidence="9">
    <location>
        <position position="145"/>
    </location>
</feature>
<dbReference type="InterPro" id="IPR040333">
    <property type="entry name" value="Catalase_3"/>
</dbReference>
<evidence type="ECO:0000313" key="14">
    <source>
        <dbReference type="Proteomes" id="UP000694845"/>
    </source>
</evidence>
<keyword evidence="5 11" id="KW-0560">Oxidoreductase</keyword>
<dbReference type="InterPro" id="IPR010582">
    <property type="entry name" value="Catalase_immune_responsive"/>
</dbReference>
<evidence type="ECO:0000256" key="6">
    <source>
        <dbReference type="ARBA" id="ARBA00023004"/>
    </source>
</evidence>
<dbReference type="GO" id="GO:0004096">
    <property type="term" value="F:catalase activity"/>
    <property type="evidence" value="ECO:0007669"/>
    <property type="project" value="UniProtKB-EC"/>
</dbReference>
<proteinExistence type="inferred from homology"/>
<dbReference type="GO" id="GO:0020037">
    <property type="term" value="F:heme binding"/>
    <property type="evidence" value="ECO:0007669"/>
    <property type="project" value="InterPro"/>
</dbReference>
<name>A0A8B7ZWY8_ACAPL</name>
<evidence type="ECO:0000256" key="5">
    <source>
        <dbReference type="ARBA" id="ARBA00023002"/>
    </source>
</evidence>
<keyword evidence="2 11" id="KW-0575">Peroxidase</keyword>
<dbReference type="SMART" id="SM01060">
    <property type="entry name" value="Catalase"/>
    <property type="match status" value="1"/>
</dbReference>
<dbReference type="GO" id="GO:0005739">
    <property type="term" value="C:mitochondrion"/>
    <property type="evidence" value="ECO:0007669"/>
    <property type="project" value="TreeGrafter"/>
</dbReference>
<feature type="binding site" description="axial binding residue" evidence="10">
    <location>
        <position position="355"/>
    </location>
    <ligand>
        <name>heme</name>
        <dbReference type="ChEBI" id="CHEBI:30413"/>
    </ligand>
    <ligandPart>
        <name>Fe</name>
        <dbReference type="ChEBI" id="CHEBI:18248"/>
    </ligandPart>
</feature>
<comment type="similarity">
    <text evidence="1 11">Belongs to the catalase family.</text>
</comment>
<dbReference type="AlphaFoldDB" id="A0A8B7ZWY8"/>
<dbReference type="Pfam" id="PF06628">
    <property type="entry name" value="Catalase-rel"/>
    <property type="match status" value="1"/>
</dbReference>
<dbReference type="CDD" id="cd08156">
    <property type="entry name" value="catalase_clade_3"/>
    <property type="match status" value="1"/>
</dbReference>
<dbReference type="RefSeq" id="XP_022110063.1">
    <property type="nucleotide sequence ID" value="XM_022254371.1"/>
</dbReference>
<dbReference type="OMA" id="KFRWNVF"/>
<dbReference type="InterPro" id="IPR020835">
    <property type="entry name" value="Catalase_sf"/>
</dbReference>
<dbReference type="InterPro" id="IPR024708">
    <property type="entry name" value="Catalase_AS"/>
</dbReference>
<evidence type="ECO:0000256" key="12">
    <source>
        <dbReference type="RuleBase" id="RU004142"/>
    </source>
</evidence>
<dbReference type="PROSITE" id="PS00437">
    <property type="entry name" value="CATALASE_1"/>
    <property type="match status" value="1"/>
</dbReference>